<evidence type="ECO:0000313" key="3">
    <source>
        <dbReference type="Proteomes" id="UP001138709"/>
    </source>
</evidence>
<reference evidence="2" key="1">
    <citation type="submission" date="2020-01" db="EMBL/GenBank/DDBJ databases">
        <authorList>
            <person name="Rat A."/>
        </authorList>
    </citation>
    <scope>NUCLEOTIDE SEQUENCE</scope>
    <source>
        <strain evidence="2">LMG 31228</strain>
    </source>
</reference>
<accession>A0A9X9XF11</accession>
<dbReference type="Pfam" id="PF19649">
    <property type="entry name" value="DUF6152"/>
    <property type="match status" value="1"/>
</dbReference>
<keyword evidence="3" id="KW-1185">Reference proteome</keyword>
<sequence>MSQHPRHRRQVAAGLAMLLAGSSAAVAHHGWSWAEEEQVELRGIVREVYVGQPHPTLRVQTTDNEVWIVELGNPRQTARAGFTAASAAPGVQVVAIGHRSRAQGELRLKAVRLRIGERTYDIYPDRITRN</sequence>
<evidence type="ECO:0000313" key="2">
    <source>
        <dbReference type="EMBL" id="MBR0682297.1"/>
    </source>
</evidence>
<evidence type="ECO:0000256" key="1">
    <source>
        <dbReference type="SAM" id="SignalP"/>
    </source>
</evidence>
<keyword evidence="1" id="KW-0732">Signal</keyword>
<protein>
    <submittedName>
        <fullName evidence="2">Uncharacterized protein</fullName>
    </submittedName>
</protein>
<feature type="signal peptide" evidence="1">
    <location>
        <begin position="1"/>
        <end position="27"/>
    </location>
</feature>
<gene>
    <name evidence="2" type="ORF">GXW74_17530</name>
</gene>
<dbReference type="InterPro" id="IPR046150">
    <property type="entry name" value="DUF6152"/>
</dbReference>
<name>A0A9X9XF11_9PROT</name>
<dbReference type="RefSeq" id="WP_246523545.1">
    <property type="nucleotide sequence ID" value="NZ_JAAEDL010000017.1"/>
</dbReference>
<reference evidence="2" key="2">
    <citation type="journal article" date="2021" name="Syst. Appl. Microbiol.">
        <title>Roseomonas hellenica sp. nov., isolated from roots of wild-growing Alkanna tinctoria.</title>
        <authorList>
            <person name="Rat A."/>
            <person name="Naranjo H.D."/>
            <person name="Lebbe L."/>
            <person name="Cnockaert M."/>
            <person name="Krigas N."/>
            <person name="Grigoriadou K."/>
            <person name="Maloupa E."/>
            <person name="Willems A."/>
        </authorList>
    </citation>
    <scope>NUCLEOTIDE SEQUENCE</scope>
    <source>
        <strain evidence="2">LMG 31228</strain>
    </source>
</reference>
<dbReference type="EMBL" id="JAAEDL010000017">
    <property type="protein sequence ID" value="MBR0682297.1"/>
    <property type="molecule type" value="Genomic_DNA"/>
</dbReference>
<dbReference type="Proteomes" id="UP001138709">
    <property type="component" value="Unassembled WGS sequence"/>
</dbReference>
<comment type="caution">
    <text evidence="2">The sequence shown here is derived from an EMBL/GenBank/DDBJ whole genome shotgun (WGS) entry which is preliminary data.</text>
</comment>
<organism evidence="2 3">
    <name type="scientific">Neoroseomonas eburnea</name>
    <dbReference type="NCBI Taxonomy" id="1346889"/>
    <lineage>
        <taxon>Bacteria</taxon>
        <taxon>Pseudomonadati</taxon>
        <taxon>Pseudomonadota</taxon>
        <taxon>Alphaproteobacteria</taxon>
        <taxon>Acetobacterales</taxon>
        <taxon>Acetobacteraceae</taxon>
        <taxon>Neoroseomonas</taxon>
    </lineage>
</organism>
<dbReference type="AlphaFoldDB" id="A0A9X9XF11"/>
<feature type="chain" id="PRO_5040857983" evidence="1">
    <location>
        <begin position="28"/>
        <end position="130"/>
    </location>
</feature>
<proteinExistence type="predicted"/>